<accession>A0ABW1TX95</accession>
<protein>
    <submittedName>
        <fullName evidence="2">Alpha/beta fold hydrolase</fullName>
    </submittedName>
</protein>
<dbReference type="Gene3D" id="3.40.50.1820">
    <property type="entry name" value="alpha/beta hydrolase"/>
    <property type="match status" value="1"/>
</dbReference>
<dbReference type="InterPro" id="IPR029058">
    <property type="entry name" value="AB_hydrolase_fold"/>
</dbReference>
<organism evidence="2 3">
    <name type="scientific">Polaromonas aquatica</name>
    <dbReference type="NCBI Taxonomy" id="332657"/>
    <lineage>
        <taxon>Bacteria</taxon>
        <taxon>Pseudomonadati</taxon>
        <taxon>Pseudomonadota</taxon>
        <taxon>Betaproteobacteria</taxon>
        <taxon>Burkholderiales</taxon>
        <taxon>Comamonadaceae</taxon>
        <taxon>Polaromonas</taxon>
    </lineage>
</organism>
<dbReference type="GO" id="GO:0016787">
    <property type="term" value="F:hydrolase activity"/>
    <property type="evidence" value="ECO:0007669"/>
    <property type="project" value="UniProtKB-KW"/>
</dbReference>
<evidence type="ECO:0000259" key="1">
    <source>
        <dbReference type="Pfam" id="PF12697"/>
    </source>
</evidence>
<reference evidence="3" key="1">
    <citation type="journal article" date="2019" name="Int. J. Syst. Evol. Microbiol.">
        <title>The Global Catalogue of Microorganisms (GCM) 10K type strain sequencing project: providing services to taxonomists for standard genome sequencing and annotation.</title>
        <authorList>
            <consortium name="The Broad Institute Genomics Platform"/>
            <consortium name="The Broad Institute Genome Sequencing Center for Infectious Disease"/>
            <person name="Wu L."/>
            <person name="Ma J."/>
        </authorList>
    </citation>
    <scope>NUCLEOTIDE SEQUENCE [LARGE SCALE GENOMIC DNA]</scope>
    <source>
        <strain evidence="3">CCUG 39402</strain>
    </source>
</reference>
<dbReference type="RefSeq" id="WP_371439032.1">
    <property type="nucleotide sequence ID" value="NZ_JBHSRS010000018.1"/>
</dbReference>
<keyword evidence="2" id="KW-0378">Hydrolase</keyword>
<sequence>MNPVEPSTTTLAGRIQRFAPARLATPAGEVEFRRAGTAPAGVTHVLLHGIGSGSGSWLMQLEAVARSKGVGVLAWEAPGYGASSPVGAAHPDAGDYASRLWAWLDALDVSLPVTLVGHSLGALMATRAALQRPRQVARLVLLSPAQGYARASEEDRAKKLNDRLANLQALGPAGMAQKRGAAMLSPRADAAHVAYVQSIMAQVHVGGYTQASHLLAGGDLLADLAKVTCPVAVASGQADTITLPAGCQAVAAAAGVPWTDLGDAGHACALDAFGKVNALLGLPDSGKQQKAAV</sequence>
<name>A0ABW1TX95_9BURK</name>
<keyword evidence="3" id="KW-1185">Reference proteome</keyword>
<dbReference type="PANTHER" id="PTHR43798:SF33">
    <property type="entry name" value="HYDROLASE, PUTATIVE (AFU_ORTHOLOGUE AFUA_2G14860)-RELATED"/>
    <property type="match status" value="1"/>
</dbReference>
<dbReference type="InterPro" id="IPR000073">
    <property type="entry name" value="AB_hydrolase_1"/>
</dbReference>
<dbReference type="SUPFAM" id="SSF53474">
    <property type="entry name" value="alpha/beta-Hydrolases"/>
    <property type="match status" value="1"/>
</dbReference>
<dbReference type="PANTHER" id="PTHR43798">
    <property type="entry name" value="MONOACYLGLYCEROL LIPASE"/>
    <property type="match status" value="1"/>
</dbReference>
<proteinExistence type="predicted"/>
<evidence type="ECO:0000313" key="2">
    <source>
        <dbReference type="EMBL" id="MFC6281363.1"/>
    </source>
</evidence>
<comment type="caution">
    <text evidence="2">The sequence shown here is derived from an EMBL/GenBank/DDBJ whole genome shotgun (WGS) entry which is preliminary data.</text>
</comment>
<dbReference type="EMBL" id="JBHSRS010000018">
    <property type="protein sequence ID" value="MFC6281363.1"/>
    <property type="molecule type" value="Genomic_DNA"/>
</dbReference>
<evidence type="ECO:0000313" key="3">
    <source>
        <dbReference type="Proteomes" id="UP001596270"/>
    </source>
</evidence>
<dbReference type="PRINTS" id="PR00111">
    <property type="entry name" value="ABHYDROLASE"/>
</dbReference>
<feature type="domain" description="AB hydrolase-1" evidence="1">
    <location>
        <begin position="45"/>
        <end position="271"/>
    </location>
</feature>
<gene>
    <name evidence="2" type="ORF">ACFQND_08995</name>
</gene>
<dbReference type="Proteomes" id="UP001596270">
    <property type="component" value="Unassembled WGS sequence"/>
</dbReference>
<dbReference type="Pfam" id="PF12697">
    <property type="entry name" value="Abhydrolase_6"/>
    <property type="match status" value="1"/>
</dbReference>
<dbReference type="InterPro" id="IPR050266">
    <property type="entry name" value="AB_hydrolase_sf"/>
</dbReference>